<proteinExistence type="predicted"/>
<accession>A0A6S6SUJ5</accession>
<reference evidence="1" key="1">
    <citation type="submission" date="2020-01" db="EMBL/GenBank/DDBJ databases">
        <authorList>
            <person name="Meier V. D."/>
            <person name="Meier V D."/>
        </authorList>
    </citation>
    <scope>NUCLEOTIDE SEQUENCE</scope>
    <source>
        <strain evidence="1">HLG_WM_MAG_10</strain>
    </source>
</reference>
<organism evidence="1">
    <name type="scientific">uncultured Aureispira sp</name>
    <dbReference type="NCBI Taxonomy" id="1331704"/>
    <lineage>
        <taxon>Bacteria</taxon>
        <taxon>Pseudomonadati</taxon>
        <taxon>Bacteroidota</taxon>
        <taxon>Saprospiria</taxon>
        <taxon>Saprospirales</taxon>
        <taxon>Saprospiraceae</taxon>
        <taxon>Aureispira</taxon>
        <taxon>environmental samples</taxon>
    </lineage>
</organism>
<dbReference type="AlphaFoldDB" id="A0A6S6SUJ5"/>
<protein>
    <submittedName>
        <fullName evidence="1">Uncharacterized protein</fullName>
    </submittedName>
</protein>
<name>A0A6S6SUJ5_9BACT</name>
<sequence>MCTLSQGFKLCSCDGDKLATTEIGWILKRRDQHKKISAIKGKPFVYQMNTSEKQLKAETVQALNQRNCFDFDYQPKEDDFLQIKTGENNLWLAFRYQKGLWKADSSTKFSSWRQQLEMQEEGFVRN</sequence>
<gene>
    <name evidence="1" type="ORF">HELGO_WM14014</name>
</gene>
<dbReference type="EMBL" id="CACVAQ010000159">
    <property type="protein sequence ID" value="CAA6809794.1"/>
    <property type="molecule type" value="Genomic_DNA"/>
</dbReference>
<evidence type="ECO:0000313" key="1">
    <source>
        <dbReference type="EMBL" id="CAA6809794.1"/>
    </source>
</evidence>